<evidence type="ECO:0000256" key="1">
    <source>
        <dbReference type="ARBA" id="ARBA00022596"/>
    </source>
</evidence>
<comment type="function">
    <text evidence="4">Involved in the maturation of [NiFe] hydrogenases. Required for nickel insertion into the metal center of the hydrogenase.</text>
</comment>
<feature type="binding site" evidence="4">
    <location>
        <position position="2"/>
    </location>
    <ligand>
        <name>Ni(2+)</name>
        <dbReference type="ChEBI" id="CHEBI:49786"/>
    </ligand>
</feature>
<comment type="similarity">
    <text evidence="4">Belongs to the HypA/HybF family.</text>
</comment>
<feature type="binding site" evidence="4">
    <location>
        <position position="73"/>
    </location>
    <ligand>
        <name>Zn(2+)</name>
        <dbReference type="ChEBI" id="CHEBI:29105"/>
    </ligand>
</feature>
<name>A0A5C5XBZ3_9PLAN</name>
<dbReference type="GO" id="GO:0016151">
    <property type="term" value="F:nickel cation binding"/>
    <property type="evidence" value="ECO:0007669"/>
    <property type="project" value="UniProtKB-UniRule"/>
</dbReference>
<organism evidence="5 6">
    <name type="scientific">Rubinisphaera italica</name>
    <dbReference type="NCBI Taxonomy" id="2527969"/>
    <lineage>
        <taxon>Bacteria</taxon>
        <taxon>Pseudomonadati</taxon>
        <taxon>Planctomycetota</taxon>
        <taxon>Planctomycetia</taxon>
        <taxon>Planctomycetales</taxon>
        <taxon>Planctomycetaceae</taxon>
        <taxon>Rubinisphaera</taxon>
    </lineage>
</organism>
<keyword evidence="3 4" id="KW-0862">Zinc</keyword>
<dbReference type="PANTHER" id="PTHR34535">
    <property type="entry name" value="HYDROGENASE MATURATION FACTOR HYPA"/>
    <property type="match status" value="1"/>
</dbReference>
<proteinExistence type="inferred from homology"/>
<dbReference type="GO" id="GO:0008270">
    <property type="term" value="F:zinc ion binding"/>
    <property type="evidence" value="ECO:0007669"/>
    <property type="project" value="UniProtKB-UniRule"/>
</dbReference>
<dbReference type="EMBL" id="SJPG01000001">
    <property type="protein sequence ID" value="TWT59675.1"/>
    <property type="molecule type" value="Genomic_DNA"/>
</dbReference>
<dbReference type="AlphaFoldDB" id="A0A5C5XBZ3"/>
<feature type="binding site" evidence="4">
    <location>
        <position position="76"/>
    </location>
    <ligand>
        <name>Zn(2+)</name>
        <dbReference type="ChEBI" id="CHEBI:29105"/>
    </ligand>
</feature>
<feature type="binding site" evidence="4">
    <location>
        <position position="92"/>
    </location>
    <ligand>
        <name>Zn(2+)</name>
        <dbReference type="ChEBI" id="CHEBI:29105"/>
    </ligand>
</feature>
<accession>A0A5C5XBZ3</accession>
<evidence type="ECO:0000256" key="4">
    <source>
        <dbReference type="HAMAP-Rule" id="MF_00213"/>
    </source>
</evidence>
<keyword evidence="6" id="KW-1185">Reference proteome</keyword>
<evidence type="ECO:0000256" key="3">
    <source>
        <dbReference type="ARBA" id="ARBA00022833"/>
    </source>
</evidence>
<keyword evidence="1 4" id="KW-0533">Nickel</keyword>
<dbReference type="Pfam" id="PF01155">
    <property type="entry name" value="HypA"/>
    <property type="match status" value="1"/>
</dbReference>
<dbReference type="GO" id="GO:0051604">
    <property type="term" value="P:protein maturation"/>
    <property type="evidence" value="ECO:0007669"/>
    <property type="project" value="InterPro"/>
</dbReference>
<protein>
    <recommendedName>
        <fullName evidence="4">Hydrogenase maturation factor HypA</fullName>
    </recommendedName>
</protein>
<gene>
    <name evidence="4 5" type="primary">hypA</name>
    <name evidence="5" type="ORF">Pan54_03840</name>
</gene>
<dbReference type="PIRSF" id="PIRSF004761">
    <property type="entry name" value="Hydrgn_mat_HypA"/>
    <property type="match status" value="1"/>
</dbReference>
<sequence>MHEYSVVRSLLRQVQEIARSNGGGAIEMIRLAVGEFSGVECTLVELAFRDLAPEKIGRQAKLEIQKIPLEAKCENCQQKIIITNYQFCCPRCNSQQVRITAGDELTIIDIELREVGVNA</sequence>
<dbReference type="HAMAP" id="MF_00213">
    <property type="entry name" value="HypA_HybF"/>
    <property type="match status" value="1"/>
</dbReference>
<dbReference type="OrthoDB" id="288014at2"/>
<dbReference type="RefSeq" id="WP_146501879.1">
    <property type="nucleotide sequence ID" value="NZ_SJPG01000001.1"/>
</dbReference>
<comment type="caution">
    <text evidence="5">The sequence shown here is derived from an EMBL/GenBank/DDBJ whole genome shotgun (WGS) entry which is preliminary data.</text>
</comment>
<feature type="binding site" evidence="4">
    <location>
        <position position="89"/>
    </location>
    <ligand>
        <name>Zn(2+)</name>
        <dbReference type="ChEBI" id="CHEBI:29105"/>
    </ligand>
</feature>
<evidence type="ECO:0000313" key="5">
    <source>
        <dbReference type="EMBL" id="TWT59675.1"/>
    </source>
</evidence>
<dbReference type="Gene3D" id="3.30.2320.80">
    <property type="match status" value="1"/>
</dbReference>
<dbReference type="PANTHER" id="PTHR34535:SF3">
    <property type="entry name" value="HYDROGENASE MATURATION FACTOR HYPA"/>
    <property type="match status" value="1"/>
</dbReference>
<evidence type="ECO:0000313" key="6">
    <source>
        <dbReference type="Proteomes" id="UP000316095"/>
    </source>
</evidence>
<reference evidence="5 6" key="1">
    <citation type="submission" date="2019-02" db="EMBL/GenBank/DDBJ databases">
        <title>Deep-cultivation of Planctomycetes and their phenomic and genomic characterization uncovers novel biology.</title>
        <authorList>
            <person name="Wiegand S."/>
            <person name="Jogler M."/>
            <person name="Boedeker C."/>
            <person name="Pinto D."/>
            <person name="Vollmers J."/>
            <person name="Rivas-Marin E."/>
            <person name="Kohn T."/>
            <person name="Peeters S.H."/>
            <person name="Heuer A."/>
            <person name="Rast P."/>
            <person name="Oberbeckmann S."/>
            <person name="Bunk B."/>
            <person name="Jeske O."/>
            <person name="Meyerdierks A."/>
            <person name="Storesund J.E."/>
            <person name="Kallscheuer N."/>
            <person name="Luecker S."/>
            <person name="Lage O.M."/>
            <person name="Pohl T."/>
            <person name="Merkel B.J."/>
            <person name="Hornburger P."/>
            <person name="Mueller R.-W."/>
            <person name="Bruemmer F."/>
            <person name="Labrenz M."/>
            <person name="Spormann A.M."/>
            <person name="Op Den Camp H."/>
            <person name="Overmann J."/>
            <person name="Amann R."/>
            <person name="Jetten M.S.M."/>
            <person name="Mascher T."/>
            <person name="Medema M.H."/>
            <person name="Devos D.P."/>
            <person name="Kaster A.-K."/>
            <person name="Ovreas L."/>
            <person name="Rohde M."/>
            <person name="Galperin M.Y."/>
            <person name="Jogler C."/>
        </authorList>
    </citation>
    <scope>NUCLEOTIDE SEQUENCE [LARGE SCALE GENOMIC DNA]</scope>
    <source>
        <strain evidence="5 6">Pan54</strain>
    </source>
</reference>
<evidence type="ECO:0000256" key="2">
    <source>
        <dbReference type="ARBA" id="ARBA00022723"/>
    </source>
</evidence>
<keyword evidence="2 4" id="KW-0479">Metal-binding</keyword>
<dbReference type="Proteomes" id="UP000316095">
    <property type="component" value="Unassembled WGS sequence"/>
</dbReference>
<dbReference type="InterPro" id="IPR000688">
    <property type="entry name" value="HypA/HybF"/>
</dbReference>